<feature type="domain" description="ChsH2 C-terminal OB-fold" evidence="1">
    <location>
        <begin position="54"/>
        <end position="108"/>
    </location>
</feature>
<evidence type="ECO:0000259" key="1">
    <source>
        <dbReference type="Pfam" id="PF01796"/>
    </source>
</evidence>
<evidence type="ECO:0000313" key="3">
    <source>
        <dbReference type="EMBL" id="MBN9670828.1"/>
    </source>
</evidence>
<evidence type="ECO:0000313" key="4">
    <source>
        <dbReference type="Proteomes" id="UP000664096"/>
    </source>
</evidence>
<dbReference type="InterPro" id="IPR052513">
    <property type="entry name" value="Thioester_dehydratase-like"/>
</dbReference>
<proteinExistence type="predicted"/>
<dbReference type="AlphaFoldDB" id="A0A939J1X8"/>
<gene>
    <name evidence="3" type="ORF">JF539_10820</name>
</gene>
<dbReference type="RefSeq" id="WP_207140397.1">
    <property type="nucleotide sequence ID" value="NZ_JAEKJZ010000001.1"/>
</dbReference>
<dbReference type="InterPro" id="IPR022002">
    <property type="entry name" value="ChsH2_Znr"/>
</dbReference>
<protein>
    <submittedName>
        <fullName evidence="3">OB-fold domain-containing protein</fullName>
    </submittedName>
</protein>
<sequence>MTDPRFDGPGPDAAWEDLLGQGVFAVQFCGNCGIAQFPPGVVCRHCGGTDLVFQAASGEGTVYSTTTVRSREGGRNVAVVQLAEGPRMMSRVEGDPETVTIGLAVVARISGDETPVVVFDRKEQA</sequence>
<comment type="caution">
    <text evidence="3">The sequence shown here is derived from an EMBL/GenBank/DDBJ whole genome shotgun (WGS) entry which is preliminary data.</text>
</comment>
<dbReference type="PANTHER" id="PTHR34075:SF5">
    <property type="entry name" value="BLR3430 PROTEIN"/>
    <property type="match status" value="1"/>
</dbReference>
<dbReference type="InterPro" id="IPR002878">
    <property type="entry name" value="ChsH2_C"/>
</dbReference>
<reference evidence="3" key="1">
    <citation type="submission" date="2020-12" db="EMBL/GenBank/DDBJ databases">
        <title>Oil enriched cultivation method for isolating marine PHA-producing bacteria.</title>
        <authorList>
            <person name="Zheng W."/>
            <person name="Yu S."/>
            <person name="Huang Y."/>
        </authorList>
    </citation>
    <scope>NUCLEOTIDE SEQUENCE</scope>
    <source>
        <strain evidence="3">SY-2-12</strain>
    </source>
</reference>
<accession>A0A939J1X8</accession>
<evidence type="ECO:0000259" key="2">
    <source>
        <dbReference type="Pfam" id="PF12172"/>
    </source>
</evidence>
<dbReference type="PANTHER" id="PTHR34075">
    <property type="entry name" value="BLR3430 PROTEIN"/>
    <property type="match status" value="1"/>
</dbReference>
<dbReference type="Proteomes" id="UP000664096">
    <property type="component" value="Unassembled WGS sequence"/>
</dbReference>
<dbReference type="EMBL" id="JAEKJZ010000001">
    <property type="protein sequence ID" value="MBN9670828.1"/>
    <property type="molecule type" value="Genomic_DNA"/>
</dbReference>
<dbReference type="InterPro" id="IPR012340">
    <property type="entry name" value="NA-bd_OB-fold"/>
</dbReference>
<dbReference type="Pfam" id="PF12172">
    <property type="entry name" value="zf-ChsH2"/>
    <property type="match status" value="1"/>
</dbReference>
<organism evidence="3 4">
    <name type="scientific">Roseibium aggregatum</name>
    <dbReference type="NCBI Taxonomy" id="187304"/>
    <lineage>
        <taxon>Bacteria</taxon>
        <taxon>Pseudomonadati</taxon>
        <taxon>Pseudomonadota</taxon>
        <taxon>Alphaproteobacteria</taxon>
        <taxon>Hyphomicrobiales</taxon>
        <taxon>Stappiaceae</taxon>
        <taxon>Roseibium</taxon>
    </lineage>
</organism>
<name>A0A939J1X8_9HYPH</name>
<dbReference type="SUPFAM" id="SSF50249">
    <property type="entry name" value="Nucleic acid-binding proteins"/>
    <property type="match status" value="1"/>
</dbReference>
<dbReference type="Pfam" id="PF01796">
    <property type="entry name" value="OB_ChsH2_C"/>
    <property type="match status" value="1"/>
</dbReference>
<feature type="domain" description="ChsH2 rubredoxin-like zinc ribbon" evidence="2">
    <location>
        <begin position="19"/>
        <end position="51"/>
    </location>
</feature>